<dbReference type="Gene3D" id="3.90.1690.10">
    <property type="entry name" value="phage-related protein like domain"/>
    <property type="match status" value="1"/>
</dbReference>
<proteinExistence type="predicted"/>
<name>A0A8S5U6N9_9CAUD</name>
<accession>A0A8S5U6N9</accession>
<organism evidence="1">
    <name type="scientific">Siphoviridae sp. ctu061</name>
    <dbReference type="NCBI Taxonomy" id="2825710"/>
    <lineage>
        <taxon>Viruses</taxon>
        <taxon>Duplodnaviria</taxon>
        <taxon>Heunggongvirae</taxon>
        <taxon>Uroviricota</taxon>
        <taxon>Caudoviricetes</taxon>
    </lineage>
</organism>
<sequence>MRNTAKGIAAEIAKGAFRPHTALTNMALAYYQNPANYFAKSLFPVCPVDLSSDNYYIFDKDDLLRDSWQRKPAYGKVAPAVVSEHTDTYNCGPMSRKSTN</sequence>
<evidence type="ECO:0000313" key="1">
    <source>
        <dbReference type="EMBL" id="DAF90093.1"/>
    </source>
</evidence>
<dbReference type="InterPro" id="IPR053738">
    <property type="entry name" value="Lambda_capsid_assembly"/>
</dbReference>
<dbReference type="EMBL" id="BK016021">
    <property type="protein sequence ID" value="DAF90093.1"/>
    <property type="molecule type" value="Genomic_DNA"/>
</dbReference>
<protein>
    <submittedName>
        <fullName evidence="1">Major capsid protein</fullName>
    </submittedName>
</protein>
<reference evidence="1" key="1">
    <citation type="journal article" date="2021" name="Proc. Natl. Acad. Sci. U.S.A.">
        <title>A Catalog of Tens of Thousands of Viruses from Human Metagenomes Reveals Hidden Associations with Chronic Diseases.</title>
        <authorList>
            <person name="Tisza M.J."/>
            <person name="Buck C.B."/>
        </authorList>
    </citation>
    <scope>NUCLEOTIDE SEQUENCE</scope>
    <source>
        <strain evidence="1">Ctu061</strain>
    </source>
</reference>